<protein>
    <submittedName>
        <fullName evidence="1">Wall-associated receptor kinase-like 11</fullName>
    </submittedName>
</protein>
<reference evidence="1 2" key="1">
    <citation type="journal article" date="2022" name="Plant J.">
        <title>Chromosome-level genome of Camellia lanceoleosa provides a valuable resource for understanding genome evolution and self-incompatibility.</title>
        <authorList>
            <person name="Gong W."/>
            <person name="Xiao S."/>
            <person name="Wang L."/>
            <person name="Liao Z."/>
            <person name="Chang Y."/>
            <person name="Mo W."/>
            <person name="Hu G."/>
            <person name="Li W."/>
            <person name="Zhao G."/>
            <person name="Zhu H."/>
            <person name="Hu X."/>
            <person name="Ji K."/>
            <person name="Xiang X."/>
            <person name="Song Q."/>
            <person name="Yuan D."/>
            <person name="Jin S."/>
            <person name="Zhang L."/>
        </authorList>
    </citation>
    <scope>NUCLEOTIDE SEQUENCE [LARGE SCALE GENOMIC DNA]</scope>
    <source>
        <strain evidence="1">SQ_2022a</strain>
    </source>
</reference>
<sequence>MLNEKFFKQNGGLMLKQLSRLERSTQELIKIFNSKELKHATNNDDESRIVGRGYFGTVYKGILPENKTVAIKKSQMVDEIQIEQFINE</sequence>
<name>A0ACC0HUJ9_9ERIC</name>
<accession>A0ACC0HUJ9</accession>
<evidence type="ECO:0000313" key="1">
    <source>
        <dbReference type="EMBL" id="KAI8016655.1"/>
    </source>
</evidence>
<evidence type="ECO:0000313" key="2">
    <source>
        <dbReference type="Proteomes" id="UP001060215"/>
    </source>
</evidence>
<comment type="caution">
    <text evidence="1">The sequence shown here is derived from an EMBL/GenBank/DDBJ whole genome shotgun (WGS) entry which is preliminary data.</text>
</comment>
<gene>
    <name evidence="1" type="ORF">LOK49_LG05G02529</name>
</gene>
<organism evidence="1 2">
    <name type="scientific">Camellia lanceoleosa</name>
    <dbReference type="NCBI Taxonomy" id="1840588"/>
    <lineage>
        <taxon>Eukaryota</taxon>
        <taxon>Viridiplantae</taxon>
        <taxon>Streptophyta</taxon>
        <taxon>Embryophyta</taxon>
        <taxon>Tracheophyta</taxon>
        <taxon>Spermatophyta</taxon>
        <taxon>Magnoliopsida</taxon>
        <taxon>eudicotyledons</taxon>
        <taxon>Gunneridae</taxon>
        <taxon>Pentapetalae</taxon>
        <taxon>asterids</taxon>
        <taxon>Ericales</taxon>
        <taxon>Theaceae</taxon>
        <taxon>Camellia</taxon>
    </lineage>
</organism>
<dbReference type="Proteomes" id="UP001060215">
    <property type="component" value="Chromosome 4"/>
</dbReference>
<proteinExistence type="predicted"/>
<feature type="non-terminal residue" evidence="1">
    <location>
        <position position="88"/>
    </location>
</feature>
<keyword evidence="2" id="KW-1185">Reference proteome</keyword>
<dbReference type="EMBL" id="CM045761">
    <property type="protein sequence ID" value="KAI8016655.1"/>
    <property type="molecule type" value="Genomic_DNA"/>
</dbReference>